<dbReference type="GO" id="GO:0003677">
    <property type="term" value="F:DNA binding"/>
    <property type="evidence" value="ECO:0007669"/>
    <property type="project" value="UniProtKB-KW"/>
</dbReference>
<dbReference type="SUPFAM" id="SSF52788">
    <property type="entry name" value="Phosphotyrosine protein phosphatases I"/>
    <property type="match status" value="1"/>
</dbReference>
<dbReference type="AlphaFoldDB" id="A0A7D5F9V7"/>
<dbReference type="PANTHER" id="PTHR43428">
    <property type="entry name" value="ARSENATE REDUCTASE"/>
    <property type="match status" value="1"/>
</dbReference>
<dbReference type="InterPro" id="IPR018334">
    <property type="entry name" value="ArsR_HTH"/>
</dbReference>
<keyword evidence="3" id="KW-0238">DNA-binding</keyword>
<evidence type="ECO:0000256" key="1">
    <source>
        <dbReference type="ARBA" id="ARBA00022849"/>
    </source>
</evidence>
<dbReference type="InterPro" id="IPR048716">
    <property type="entry name" value="Phosphatase-like_N"/>
</dbReference>
<sequence length="333" mass="35228">MSAPLAPAACAPSATYAIGDEAAASIATTLKALSDPLRLRMLSAIATDARGESCVCDLAELADVSQPTVSHHLKVLRDTGVVSSERRGTWVWYRISPELRPAVTTLLDSFAPAAVAPTIGGGHAGLENVDHALTRLAEARGRAYPHLDASLVATIVRESYTSLAKTARVKNHLLALTDRFARQRLADITRDRTQGRPQVLFVCVANAGRSQLADALVNQRSGGTVVARSAGSTPAAEIHPHVQPLLDELITDTDEPRFPKPLTDDAVRAADVVVTLGCGDVCPIIPGVRYEDWTVGDPALASAEGVAAIRDDIAHRVDALLATLTAEHRPESS</sequence>
<evidence type="ECO:0000256" key="3">
    <source>
        <dbReference type="ARBA" id="ARBA00023125"/>
    </source>
</evidence>
<dbReference type="Pfam" id="PF01451">
    <property type="entry name" value="LMWPc"/>
    <property type="match status" value="1"/>
</dbReference>
<dbReference type="SMART" id="SM00226">
    <property type="entry name" value="LMWPc"/>
    <property type="match status" value="1"/>
</dbReference>
<dbReference type="Proteomes" id="UP000509638">
    <property type="component" value="Chromosome"/>
</dbReference>
<feature type="domain" description="HTH arsR-type" evidence="5">
    <location>
        <begin position="18"/>
        <end position="114"/>
    </location>
</feature>
<dbReference type="InterPro" id="IPR011991">
    <property type="entry name" value="ArsR-like_HTH"/>
</dbReference>
<organism evidence="6 7">
    <name type="scientific">Microbacterium oleivorans</name>
    <dbReference type="NCBI Taxonomy" id="273677"/>
    <lineage>
        <taxon>Bacteria</taxon>
        <taxon>Bacillati</taxon>
        <taxon>Actinomycetota</taxon>
        <taxon>Actinomycetes</taxon>
        <taxon>Micrococcales</taxon>
        <taxon>Microbacteriaceae</taxon>
        <taxon>Microbacterium</taxon>
    </lineage>
</organism>
<dbReference type="Pfam" id="PF21234">
    <property type="entry name" value="Phosphatase-like_N"/>
    <property type="match status" value="1"/>
</dbReference>
<dbReference type="EMBL" id="CP058316">
    <property type="protein sequence ID" value="QLD12289.1"/>
    <property type="molecule type" value="Genomic_DNA"/>
</dbReference>
<dbReference type="SUPFAM" id="SSF46785">
    <property type="entry name" value="Winged helix' DNA-binding domain"/>
    <property type="match status" value="1"/>
</dbReference>
<dbReference type="NCBIfam" id="NF046112">
    <property type="entry name" value="MSMEG_6209_Nter"/>
    <property type="match status" value="1"/>
</dbReference>
<dbReference type="InterPro" id="IPR023485">
    <property type="entry name" value="Ptyr_pPase"/>
</dbReference>
<dbReference type="Gene3D" id="1.10.8.1060">
    <property type="entry name" value="Corynebacterium glutamicum thioredoxin-dependent arsenate reductase, N-terminal domain"/>
    <property type="match status" value="1"/>
</dbReference>
<keyword evidence="4" id="KW-0804">Transcription</keyword>
<dbReference type="PROSITE" id="PS50987">
    <property type="entry name" value="HTH_ARSR_2"/>
    <property type="match status" value="1"/>
</dbReference>
<dbReference type="Pfam" id="PF01022">
    <property type="entry name" value="HTH_5"/>
    <property type="match status" value="1"/>
</dbReference>
<dbReference type="Gene3D" id="3.40.50.2300">
    <property type="match status" value="1"/>
</dbReference>
<dbReference type="NCBIfam" id="NF033788">
    <property type="entry name" value="HTH_metalloreg"/>
    <property type="match status" value="1"/>
</dbReference>
<dbReference type="InterPro" id="IPR036390">
    <property type="entry name" value="WH_DNA-bd_sf"/>
</dbReference>
<dbReference type="Gene3D" id="1.10.10.10">
    <property type="entry name" value="Winged helix-like DNA-binding domain superfamily/Winged helix DNA-binding domain"/>
    <property type="match status" value="1"/>
</dbReference>
<dbReference type="CDD" id="cd00090">
    <property type="entry name" value="HTH_ARSR"/>
    <property type="match status" value="1"/>
</dbReference>
<keyword evidence="2" id="KW-0805">Transcription regulation</keyword>
<dbReference type="PANTHER" id="PTHR43428:SF1">
    <property type="entry name" value="ARSENATE REDUCTASE"/>
    <property type="match status" value="1"/>
</dbReference>
<dbReference type="GO" id="GO:0003700">
    <property type="term" value="F:DNA-binding transcription factor activity"/>
    <property type="evidence" value="ECO:0007669"/>
    <property type="project" value="InterPro"/>
</dbReference>
<dbReference type="RefSeq" id="WP_178012917.1">
    <property type="nucleotide sequence ID" value="NZ_CP058316.1"/>
</dbReference>
<evidence type="ECO:0000256" key="4">
    <source>
        <dbReference type="ARBA" id="ARBA00023163"/>
    </source>
</evidence>
<evidence type="ECO:0000259" key="5">
    <source>
        <dbReference type="PROSITE" id="PS50987"/>
    </source>
</evidence>
<evidence type="ECO:0000256" key="2">
    <source>
        <dbReference type="ARBA" id="ARBA00023015"/>
    </source>
</evidence>
<gene>
    <name evidence="6" type="ORF">HW566_11200</name>
</gene>
<dbReference type="PROSITE" id="PS00846">
    <property type="entry name" value="HTH_ARSR_1"/>
    <property type="match status" value="1"/>
</dbReference>
<dbReference type="InterPro" id="IPR036388">
    <property type="entry name" value="WH-like_DNA-bd_sf"/>
</dbReference>
<name>A0A7D5F9V7_9MICO</name>
<evidence type="ECO:0000313" key="6">
    <source>
        <dbReference type="EMBL" id="QLD12289.1"/>
    </source>
</evidence>
<reference evidence="6 7" key="1">
    <citation type="submission" date="2020-06" db="EMBL/GenBank/DDBJ databases">
        <authorList>
            <person name="Jo H."/>
        </authorList>
    </citation>
    <scope>NUCLEOTIDE SEQUENCE [LARGE SCALE GENOMIC DNA]</scope>
    <source>
        <strain evidence="6 7">I46</strain>
    </source>
</reference>
<dbReference type="InterPro" id="IPR001845">
    <property type="entry name" value="HTH_ArsR_DNA-bd_dom"/>
</dbReference>
<evidence type="ECO:0000313" key="7">
    <source>
        <dbReference type="Proteomes" id="UP000509638"/>
    </source>
</evidence>
<proteinExistence type="predicted"/>
<dbReference type="SMART" id="SM00418">
    <property type="entry name" value="HTH_ARSR"/>
    <property type="match status" value="1"/>
</dbReference>
<dbReference type="GO" id="GO:0046685">
    <property type="term" value="P:response to arsenic-containing substance"/>
    <property type="evidence" value="ECO:0007669"/>
    <property type="project" value="UniProtKB-KW"/>
</dbReference>
<dbReference type="PRINTS" id="PR00778">
    <property type="entry name" value="HTHARSR"/>
</dbReference>
<keyword evidence="1" id="KW-0059">Arsenical resistance</keyword>
<accession>A0A7D5F9V7</accession>
<dbReference type="InterPro" id="IPR036196">
    <property type="entry name" value="Ptyr_pPase_sf"/>
</dbReference>
<protein>
    <submittedName>
        <fullName evidence="6">Metalloregulator ArsR/SmtB family transcription factor</fullName>
    </submittedName>
</protein>